<dbReference type="AlphaFoldDB" id="X6MRU4"/>
<evidence type="ECO:0000313" key="2">
    <source>
        <dbReference type="EMBL" id="ETO16539.1"/>
    </source>
</evidence>
<name>X6MRU4_RETFI</name>
<keyword evidence="1" id="KW-0812">Transmembrane</keyword>
<dbReference type="EMBL" id="ASPP01018137">
    <property type="protein sequence ID" value="ETO16539.1"/>
    <property type="molecule type" value="Genomic_DNA"/>
</dbReference>
<keyword evidence="3" id="KW-1185">Reference proteome</keyword>
<organism evidence="2 3">
    <name type="scientific">Reticulomyxa filosa</name>
    <dbReference type="NCBI Taxonomy" id="46433"/>
    <lineage>
        <taxon>Eukaryota</taxon>
        <taxon>Sar</taxon>
        <taxon>Rhizaria</taxon>
        <taxon>Retaria</taxon>
        <taxon>Foraminifera</taxon>
        <taxon>Monothalamids</taxon>
        <taxon>Reticulomyxidae</taxon>
        <taxon>Reticulomyxa</taxon>
    </lineage>
</organism>
<gene>
    <name evidence="2" type="ORF">RFI_20799</name>
</gene>
<accession>X6MRU4</accession>
<sequence>MLAQLQQTFPKLCEEIVLDALKWSEQDIEETKDILTWITENTYKNFVYFLLFFLITKHLVHIFCLIMLYIGYSTNLQQQHHLMKLLKQFDIKLEKTTISQTWKNYNQIYEDTFEKLREICATSNLNELKEYKANVNIKNELKISREMCLHILWNILKYPKHIKYRQIHKQALYNYLFQKCHTLGADFEKVLMDMENELEDLEFKKGNDENWYYQYDRIQLLHLWKCYSHWINQQIVYKTRYNIPKRVCMLWNGKWKDYESVFDYEHRTIMLFDENKLKIKSLQLGNPKRSSLEFNVSIQWYNDLSDVHNTHVKWACLILNHTWHFRTIDWSEREDLANCVSVDESKNIQIIDYVLTVELLNCYTYISNTQEFNSFHVVWKDVDKRTNKEPLNPYSITFKQGIQHVKQKLQMRQHFVLGRDELILFECEFDKCKPAISSKVNDSDILLHDIYKHLPHYPIIQVHWEIFGLFMVPYKRTICIERNILPKSNDLGIEFIPIYQKAKFNPLLYECDLHKLKMIQDEVNVKTTRNNSLQKLFHEVIGNDYKDKICKNIKKQINYNRKNPNELILNDFILTILNELKILYHDDIHKQMGYPLQLWHICAILLYCGKSCN</sequence>
<feature type="non-terminal residue" evidence="2">
    <location>
        <position position="613"/>
    </location>
</feature>
<evidence type="ECO:0000313" key="3">
    <source>
        <dbReference type="Proteomes" id="UP000023152"/>
    </source>
</evidence>
<keyword evidence="1" id="KW-1133">Transmembrane helix</keyword>
<protein>
    <submittedName>
        <fullName evidence="2">Uncharacterized protein</fullName>
    </submittedName>
</protein>
<dbReference type="Proteomes" id="UP000023152">
    <property type="component" value="Unassembled WGS sequence"/>
</dbReference>
<feature type="transmembrane region" description="Helical" evidence="1">
    <location>
        <begin position="46"/>
        <end position="72"/>
    </location>
</feature>
<comment type="caution">
    <text evidence="2">The sequence shown here is derived from an EMBL/GenBank/DDBJ whole genome shotgun (WGS) entry which is preliminary data.</text>
</comment>
<dbReference type="OrthoDB" id="6257037at2759"/>
<reference evidence="2 3" key="1">
    <citation type="journal article" date="2013" name="Curr. Biol.">
        <title>The Genome of the Foraminiferan Reticulomyxa filosa.</title>
        <authorList>
            <person name="Glockner G."/>
            <person name="Hulsmann N."/>
            <person name="Schleicher M."/>
            <person name="Noegel A.A."/>
            <person name="Eichinger L."/>
            <person name="Gallinger C."/>
            <person name="Pawlowski J."/>
            <person name="Sierra R."/>
            <person name="Euteneuer U."/>
            <person name="Pillet L."/>
            <person name="Moustafa A."/>
            <person name="Platzer M."/>
            <person name="Groth M."/>
            <person name="Szafranski K."/>
            <person name="Schliwa M."/>
        </authorList>
    </citation>
    <scope>NUCLEOTIDE SEQUENCE [LARGE SCALE GENOMIC DNA]</scope>
</reference>
<evidence type="ECO:0000256" key="1">
    <source>
        <dbReference type="SAM" id="Phobius"/>
    </source>
</evidence>
<keyword evidence="1" id="KW-0472">Membrane</keyword>
<proteinExistence type="predicted"/>